<proteinExistence type="predicted"/>
<dbReference type="EMBL" id="VSSQ01104893">
    <property type="protein sequence ID" value="MPN45194.1"/>
    <property type="molecule type" value="Genomic_DNA"/>
</dbReference>
<reference evidence="1" key="1">
    <citation type="submission" date="2019-08" db="EMBL/GenBank/DDBJ databases">
        <authorList>
            <person name="Kucharzyk K."/>
            <person name="Murdoch R.W."/>
            <person name="Higgins S."/>
            <person name="Loffler F."/>
        </authorList>
    </citation>
    <scope>NUCLEOTIDE SEQUENCE</scope>
</reference>
<comment type="caution">
    <text evidence="1">The sequence shown here is derived from an EMBL/GenBank/DDBJ whole genome shotgun (WGS) entry which is preliminary data.</text>
</comment>
<accession>A0A645IA48</accession>
<gene>
    <name evidence="1" type="ORF">SDC9_192761</name>
</gene>
<organism evidence="1">
    <name type="scientific">bioreactor metagenome</name>
    <dbReference type="NCBI Taxonomy" id="1076179"/>
    <lineage>
        <taxon>unclassified sequences</taxon>
        <taxon>metagenomes</taxon>
        <taxon>ecological metagenomes</taxon>
    </lineage>
</organism>
<protein>
    <submittedName>
        <fullName evidence="1">Uncharacterized protein</fullName>
    </submittedName>
</protein>
<dbReference type="AlphaFoldDB" id="A0A645IA48"/>
<name>A0A645IA48_9ZZZZ</name>
<evidence type="ECO:0000313" key="1">
    <source>
        <dbReference type="EMBL" id="MPN45194.1"/>
    </source>
</evidence>
<sequence length="103" mass="11506">MDIGVEALGGLVTCSFMTITMTGYFMTGRNDLANDAWIALRNPSKRKKSRFGCVLIEHGENAVNILLNAAFPAIPFAFGNVRCQRRYLEIILDIDRQRINRGG</sequence>